<dbReference type="AlphaFoldDB" id="A0A6L2M7D5"/>
<reference evidence="1" key="1">
    <citation type="journal article" date="2019" name="Sci. Rep.">
        <title>Draft genome of Tanacetum cinerariifolium, the natural source of mosquito coil.</title>
        <authorList>
            <person name="Yamashiro T."/>
            <person name="Shiraishi A."/>
            <person name="Satake H."/>
            <person name="Nakayama K."/>
        </authorList>
    </citation>
    <scope>NUCLEOTIDE SEQUENCE</scope>
</reference>
<comment type="caution">
    <text evidence="1">The sequence shown here is derived from an EMBL/GenBank/DDBJ whole genome shotgun (WGS) entry which is preliminary data.</text>
</comment>
<protein>
    <submittedName>
        <fullName evidence="1">Uncharacterized protein</fullName>
    </submittedName>
</protein>
<gene>
    <name evidence="1" type="ORF">Tci_041819</name>
</gene>
<name>A0A6L2M7D5_TANCI</name>
<evidence type="ECO:0000313" key="1">
    <source>
        <dbReference type="EMBL" id="GEU69841.1"/>
    </source>
</evidence>
<organism evidence="1">
    <name type="scientific">Tanacetum cinerariifolium</name>
    <name type="common">Dalmatian daisy</name>
    <name type="synonym">Chrysanthemum cinerariifolium</name>
    <dbReference type="NCBI Taxonomy" id="118510"/>
    <lineage>
        <taxon>Eukaryota</taxon>
        <taxon>Viridiplantae</taxon>
        <taxon>Streptophyta</taxon>
        <taxon>Embryophyta</taxon>
        <taxon>Tracheophyta</taxon>
        <taxon>Spermatophyta</taxon>
        <taxon>Magnoliopsida</taxon>
        <taxon>eudicotyledons</taxon>
        <taxon>Gunneridae</taxon>
        <taxon>Pentapetalae</taxon>
        <taxon>asterids</taxon>
        <taxon>campanulids</taxon>
        <taxon>Asterales</taxon>
        <taxon>Asteraceae</taxon>
        <taxon>Asteroideae</taxon>
        <taxon>Anthemideae</taxon>
        <taxon>Anthemidinae</taxon>
        <taxon>Tanacetum</taxon>
    </lineage>
</organism>
<proteinExistence type="predicted"/>
<accession>A0A6L2M7D5</accession>
<sequence length="67" mass="7677">MIFTILIFQKISNNANKKALISEDEATYNQSSMPQNDDFVNDVHQQSSHITGDHMIAERTSFYNTPE</sequence>
<dbReference type="EMBL" id="BKCJ010006009">
    <property type="protein sequence ID" value="GEU69841.1"/>
    <property type="molecule type" value="Genomic_DNA"/>
</dbReference>